<protein>
    <submittedName>
        <fullName evidence="2">Acyl carrier protein</fullName>
    </submittedName>
</protein>
<evidence type="ECO:0000313" key="3">
    <source>
        <dbReference type="Proteomes" id="UP000824130"/>
    </source>
</evidence>
<sequence length="86" mass="9762">MSNITNMDEMREILDILRMANPAVDFEGRTDLFSSGDLDSMNIIMIASEINDRFDVELRAIDITPENFDSPDGILALIKRLKKEEA</sequence>
<name>A0A9D1SUX5_9FIRM</name>
<dbReference type="AlphaFoldDB" id="A0A9D1SUX5"/>
<feature type="domain" description="Carrier" evidence="1">
    <location>
        <begin position="14"/>
        <end position="63"/>
    </location>
</feature>
<dbReference type="SUPFAM" id="SSF47336">
    <property type="entry name" value="ACP-like"/>
    <property type="match status" value="1"/>
</dbReference>
<evidence type="ECO:0000259" key="1">
    <source>
        <dbReference type="Pfam" id="PF00550"/>
    </source>
</evidence>
<evidence type="ECO:0000313" key="2">
    <source>
        <dbReference type="EMBL" id="HIU96653.1"/>
    </source>
</evidence>
<dbReference type="Pfam" id="PF00550">
    <property type="entry name" value="PP-binding"/>
    <property type="match status" value="1"/>
</dbReference>
<dbReference type="Proteomes" id="UP000824130">
    <property type="component" value="Unassembled WGS sequence"/>
</dbReference>
<comment type="caution">
    <text evidence="2">The sequence shown here is derived from an EMBL/GenBank/DDBJ whole genome shotgun (WGS) entry which is preliminary data.</text>
</comment>
<dbReference type="InterPro" id="IPR036736">
    <property type="entry name" value="ACP-like_sf"/>
</dbReference>
<accession>A0A9D1SUX5</accession>
<dbReference type="Gene3D" id="1.10.1200.10">
    <property type="entry name" value="ACP-like"/>
    <property type="match status" value="1"/>
</dbReference>
<organism evidence="2 3">
    <name type="scientific">Candidatus Allocopromorpha excrementipullorum</name>
    <dbReference type="NCBI Taxonomy" id="2840743"/>
    <lineage>
        <taxon>Bacteria</taxon>
        <taxon>Bacillati</taxon>
        <taxon>Bacillota</taxon>
        <taxon>Clostridia</taxon>
        <taxon>Eubacteriales</taxon>
        <taxon>Eubacteriaceae</taxon>
        <taxon>Eubacteriaceae incertae sedis</taxon>
        <taxon>Candidatus Allocopromorpha</taxon>
    </lineage>
</organism>
<gene>
    <name evidence="2" type="ORF">IAD25_08130</name>
</gene>
<dbReference type="EMBL" id="DVOB01000172">
    <property type="protein sequence ID" value="HIU96653.1"/>
    <property type="molecule type" value="Genomic_DNA"/>
</dbReference>
<reference evidence="2" key="2">
    <citation type="journal article" date="2021" name="PeerJ">
        <title>Extensive microbial diversity within the chicken gut microbiome revealed by metagenomics and culture.</title>
        <authorList>
            <person name="Gilroy R."/>
            <person name="Ravi A."/>
            <person name="Getino M."/>
            <person name="Pursley I."/>
            <person name="Horton D.L."/>
            <person name="Alikhan N.F."/>
            <person name="Baker D."/>
            <person name="Gharbi K."/>
            <person name="Hall N."/>
            <person name="Watson M."/>
            <person name="Adriaenssens E.M."/>
            <person name="Foster-Nyarko E."/>
            <person name="Jarju S."/>
            <person name="Secka A."/>
            <person name="Antonio M."/>
            <person name="Oren A."/>
            <person name="Chaudhuri R.R."/>
            <person name="La Ragione R."/>
            <person name="Hildebrand F."/>
            <person name="Pallen M.J."/>
        </authorList>
    </citation>
    <scope>NUCLEOTIDE SEQUENCE</scope>
    <source>
        <strain evidence="2">ChiSjej4B22-8349</strain>
    </source>
</reference>
<dbReference type="InterPro" id="IPR009081">
    <property type="entry name" value="PP-bd_ACP"/>
</dbReference>
<proteinExistence type="predicted"/>
<reference evidence="2" key="1">
    <citation type="submission" date="2020-10" db="EMBL/GenBank/DDBJ databases">
        <authorList>
            <person name="Gilroy R."/>
        </authorList>
    </citation>
    <scope>NUCLEOTIDE SEQUENCE</scope>
    <source>
        <strain evidence="2">ChiSjej4B22-8349</strain>
    </source>
</reference>